<dbReference type="STRING" id="685588.A0A067SLB2"/>
<feature type="compositionally biased region" description="Low complexity" evidence="1">
    <location>
        <begin position="257"/>
        <end position="269"/>
    </location>
</feature>
<feature type="region of interest" description="Disordered" evidence="1">
    <location>
        <begin position="1"/>
        <end position="75"/>
    </location>
</feature>
<gene>
    <name evidence="2" type="ORF">GALMADRAFT_283159</name>
</gene>
<evidence type="ECO:0000313" key="3">
    <source>
        <dbReference type="Proteomes" id="UP000027222"/>
    </source>
</evidence>
<feature type="compositionally biased region" description="Acidic residues" evidence="1">
    <location>
        <begin position="690"/>
        <end position="703"/>
    </location>
</feature>
<feature type="compositionally biased region" description="Acidic residues" evidence="1">
    <location>
        <begin position="546"/>
        <end position="555"/>
    </location>
</feature>
<feature type="region of interest" description="Disordered" evidence="1">
    <location>
        <begin position="1084"/>
        <end position="1146"/>
    </location>
</feature>
<proteinExistence type="predicted"/>
<feature type="region of interest" description="Disordered" evidence="1">
    <location>
        <begin position="985"/>
        <end position="1031"/>
    </location>
</feature>
<feature type="compositionally biased region" description="Acidic residues" evidence="1">
    <location>
        <begin position="588"/>
        <end position="597"/>
    </location>
</feature>
<reference evidence="3" key="1">
    <citation type="journal article" date="2014" name="Proc. Natl. Acad. Sci. U.S.A.">
        <title>Extensive sampling of basidiomycete genomes demonstrates inadequacy of the white-rot/brown-rot paradigm for wood decay fungi.</title>
        <authorList>
            <person name="Riley R."/>
            <person name="Salamov A.A."/>
            <person name="Brown D.W."/>
            <person name="Nagy L.G."/>
            <person name="Floudas D."/>
            <person name="Held B.W."/>
            <person name="Levasseur A."/>
            <person name="Lombard V."/>
            <person name="Morin E."/>
            <person name="Otillar R."/>
            <person name="Lindquist E.A."/>
            <person name="Sun H."/>
            <person name="LaButti K.M."/>
            <person name="Schmutz J."/>
            <person name="Jabbour D."/>
            <person name="Luo H."/>
            <person name="Baker S.E."/>
            <person name="Pisabarro A.G."/>
            <person name="Walton J.D."/>
            <person name="Blanchette R.A."/>
            <person name="Henrissat B."/>
            <person name="Martin F."/>
            <person name="Cullen D."/>
            <person name="Hibbett D.S."/>
            <person name="Grigoriev I.V."/>
        </authorList>
    </citation>
    <scope>NUCLEOTIDE SEQUENCE [LARGE SCALE GENOMIC DNA]</scope>
    <source>
        <strain evidence="3">CBS 339.88</strain>
    </source>
</reference>
<dbReference type="HOGENOM" id="CLU_004932_0_0_1"/>
<accession>A0A067SLB2</accession>
<protein>
    <submittedName>
        <fullName evidence="2">Uncharacterized protein</fullName>
    </submittedName>
</protein>
<feature type="region of interest" description="Disordered" evidence="1">
    <location>
        <begin position="1177"/>
        <end position="1267"/>
    </location>
</feature>
<feature type="compositionally biased region" description="Polar residues" evidence="1">
    <location>
        <begin position="217"/>
        <end position="234"/>
    </location>
</feature>
<feature type="compositionally biased region" description="Pro residues" evidence="1">
    <location>
        <begin position="1219"/>
        <end position="1231"/>
    </location>
</feature>
<dbReference type="Proteomes" id="UP000027222">
    <property type="component" value="Unassembled WGS sequence"/>
</dbReference>
<feature type="compositionally biased region" description="Polar residues" evidence="1">
    <location>
        <begin position="191"/>
        <end position="209"/>
    </location>
</feature>
<feature type="region of interest" description="Disordered" evidence="1">
    <location>
        <begin position="449"/>
        <end position="709"/>
    </location>
</feature>
<sequence>MAENKRPQGSNLIDNNNNNHSNHNNNGGGNGNRAGTNRSEKHVDFTSLVSRKGKGSRSSPMPMATRPHNVLEDRDREMEDLAMVVDTQRMQLISPPPEEMLRRNQRLSGQFTPSLLADPSPGPGFTTKRKRTTLQQGSASSSALARDVDATSDLDSPMAEPSEPEIQPAVEATPNPKPRKQGRHARMASMGSPTRASFGSPSTGSTADNSLKRTKDLNTTPSKPKTILAQSPHTKNPDADWIPPVPSLALSAKPTRRAALSARSSRRSATPIPHYEPPTDVFTPPRVVYMSPAPRTETRGKTRTPTTTAKAKKGKGKTNLRVVTTQVKQELPDDIDLAAPMPPPSPSDDPLLLSGPPEPPVESSPLRRVVRRREASVQVEVESFNDVLPPSSPEPPLDSEDVQAVHAFDWDREADGSMETEDSMMRLDDPHDAEIEPVRLFDLEDMQVGSGDAGLWSDSDDDEVVQNQGKPKDKEQDDVVEGEGEFTGRWRMMKIRTKQDPPSSSTRGRMELWGRPISPFPKVKKLTFLGEEDEEIAQEASSVDEVPQEPEEVEQPDVAQERDEEEEEEEVQRMSVEPEEPVSPGEALQEDEDEEEEREVRQMSVEFDDEEEQDTSNQEIRLPEELTRQPSPDRRSSNILAFPSLESPEAGPSNYSLKPIPSTVSFQPNDDLVDEDCQMLDVPPERQDVLDDEEEDSSSDTDNEPGLVKITSADPRAAARAAAILKQHDYDCYTKIVRKKKRQSEPYQRRASLSGVRDLAKENRRRDLADAGISKSTDTRRRRSTLGMGVIGDRVFIPGTPVMTLPELLKEAEMEVGLELEHDHQSPARPSQVWSALASLEGSGQRDPYKTPLPDKYKVRLSTLDSYTAGPRNSEHDAGNRAWTKEDWKQLDACFTDERLDLGATIEGAPEGTLAPVEMVDIAAVVDRFITFIGGEEMVENCGDKWSRDNLVDRTRALQRKQRAGNVAHPTTPRSVAFAFSPSVSSTGTEDVLGGKRRMPSMEVPDFTPLGRRAGPPPRKSRPPVLPPPVVHEAPFSNLPVEKAEGRPSKRIPPTLLAPRYSHLLEEAISINEEAISINQPGKLRQATAYPSPEVDHEQDIGNTFNNLEPPSAQDDVSQDSDSDKDPEAMTKPASPVTAANPPNTTIRKRVKGFLFSYLPTLSKTSASLPLRKATVRQPGLPLPPLDILEKPRGPVTTPARLPLPKPKHPKDLVHLNPAPAPPPSALPQPSKPRRLVELHHLPPPPEKPVVSLSIPRPRRSSGSSVKDLVKGFEEMQKAESKVGCNGLQRVQSIGELRKTDTRPRWKP</sequence>
<evidence type="ECO:0000313" key="2">
    <source>
        <dbReference type="EMBL" id="KDR68464.1"/>
    </source>
</evidence>
<feature type="compositionally biased region" description="Basic and acidic residues" evidence="1">
    <location>
        <begin position="621"/>
        <end position="636"/>
    </location>
</feature>
<organism evidence="2 3">
    <name type="scientific">Galerina marginata (strain CBS 339.88)</name>
    <dbReference type="NCBI Taxonomy" id="685588"/>
    <lineage>
        <taxon>Eukaryota</taxon>
        <taxon>Fungi</taxon>
        <taxon>Dikarya</taxon>
        <taxon>Basidiomycota</taxon>
        <taxon>Agaricomycotina</taxon>
        <taxon>Agaricomycetes</taxon>
        <taxon>Agaricomycetidae</taxon>
        <taxon>Agaricales</taxon>
        <taxon>Agaricineae</taxon>
        <taxon>Strophariaceae</taxon>
        <taxon>Galerina</taxon>
    </lineage>
</organism>
<keyword evidence="3" id="KW-1185">Reference proteome</keyword>
<feature type="region of interest" description="Disordered" evidence="1">
    <location>
        <begin position="111"/>
        <end position="369"/>
    </location>
</feature>
<feature type="compositionally biased region" description="Low complexity" evidence="1">
    <location>
        <begin position="1249"/>
        <end position="1266"/>
    </location>
</feature>
<name>A0A067SLB2_GALM3</name>
<feature type="compositionally biased region" description="Basic residues" evidence="1">
    <location>
        <begin position="177"/>
        <end position="186"/>
    </location>
</feature>
<dbReference type="EMBL" id="KL142408">
    <property type="protein sequence ID" value="KDR68464.1"/>
    <property type="molecule type" value="Genomic_DNA"/>
</dbReference>
<evidence type="ECO:0000256" key="1">
    <source>
        <dbReference type="SAM" id="MobiDB-lite"/>
    </source>
</evidence>
<dbReference type="OrthoDB" id="3258279at2759"/>
<feature type="compositionally biased region" description="Low complexity" evidence="1">
    <location>
        <begin position="15"/>
        <end position="25"/>
    </location>
</feature>